<dbReference type="PANTHER" id="PTHR47969">
    <property type="entry name" value="CHROMOSOME-ASSOCIATED KINESIN KIF4A-RELATED"/>
    <property type="match status" value="1"/>
</dbReference>
<dbReference type="GO" id="GO:0051231">
    <property type="term" value="P:spindle elongation"/>
    <property type="evidence" value="ECO:0007669"/>
    <property type="project" value="TreeGrafter"/>
</dbReference>
<dbReference type="InterPro" id="IPR036961">
    <property type="entry name" value="Kinesin_motor_dom_sf"/>
</dbReference>
<evidence type="ECO:0000313" key="6">
    <source>
        <dbReference type="EMBL" id="CAJ1381179.1"/>
    </source>
</evidence>
<dbReference type="GO" id="GO:0007052">
    <property type="term" value="P:mitotic spindle organization"/>
    <property type="evidence" value="ECO:0007669"/>
    <property type="project" value="TreeGrafter"/>
</dbReference>
<dbReference type="InterPro" id="IPR027417">
    <property type="entry name" value="P-loop_NTPase"/>
</dbReference>
<keyword evidence="3 4" id="KW-0505">Motor protein</keyword>
<feature type="domain" description="Kinesin motor" evidence="5">
    <location>
        <begin position="81"/>
        <end position="410"/>
    </location>
</feature>
<organism evidence="6 7">
    <name type="scientific">Effrenium voratum</name>
    <dbReference type="NCBI Taxonomy" id="2562239"/>
    <lineage>
        <taxon>Eukaryota</taxon>
        <taxon>Sar</taxon>
        <taxon>Alveolata</taxon>
        <taxon>Dinophyceae</taxon>
        <taxon>Suessiales</taxon>
        <taxon>Symbiodiniaceae</taxon>
        <taxon>Effrenium</taxon>
    </lineage>
</organism>
<dbReference type="PANTHER" id="PTHR47969:SF29">
    <property type="entry name" value="KINESIN-LIKE PROTEIN"/>
    <property type="match status" value="1"/>
</dbReference>
<dbReference type="PROSITE" id="PS50067">
    <property type="entry name" value="KINESIN_MOTOR_2"/>
    <property type="match status" value="1"/>
</dbReference>
<protein>
    <recommendedName>
        <fullName evidence="4">Kinesin-like protein</fullName>
    </recommendedName>
</protein>
<comment type="similarity">
    <text evidence="3 4">Belongs to the TRAFAC class myosin-kinesin ATPase superfamily. Kinesin family.</text>
</comment>
<reference evidence="6" key="1">
    <citation type="submission" date="2023-08" db="EMBL/GenBank/DDBJ databases">
        <authorList>
            <person name="Chen Y."/>
            <person name="Shah S."/>
            <person name="Dougan E. K."/>
            <person name="Thang M."/>
            <person name="Chan C."/>
        </authorList>
    </citation>
    <scope>NUCLEOTIDE SEQUENCE</scope>
</reference>
<comment type="caution">
    <text evidence="6">The sequence shown here is derived from an EMBL/GenBank/DDBJ whole genome shotgun (WGS) entry which is preliminary data.</text>
</comment>
<gene>
    <name evidence="6" type="ORF">EVOR1521_LOCUS8954</name>
</gene>
<keyword evidence="7" id="KW-1185">Reference proteome</keyword>
<dbReference type="Pfam" id="PF00225">
    <property type="entry name" value="Kinesin"/>
    <property type="match status" value="1"/>
</dbReference>
<dbReference type="SMART" id="SM00129">
    <property type="entry name" value="KISc"/>
    <property type="match status" value="1"/>
</dbReference>
<dbReference type="SUPFAM" id="SSF52540">
    <property type="entry name" value="P-loop containing nucleoside triphosphate hydrolases"/>
    <property type="match status" value="1"/>
</dbReference>
<proteinExistence type="inferred from homology"/>
<dbReference type="GO" id="GO:0008017">
    <property type="term" value="F:microtubule binding"/>
    <property type="evidence" value="ECO:0007669"/>
    <property type="project" value="InterPro"/>
</dbReference>
<dbReference type="PRINTS" id="PR00380">
    <property type="entry name" value="KINESINHEAVY"/>
</dbReference>
<evidence type="ECO:0000256" key="4">
    <source>
        <dbReference type="RuleBase" id="RU000394"/>
    </source>
</evidence>
<dbReference type="GO" id="GO:0003777">
    <property type="term" value="F:microtubule motor activity"/>
    <property type="evidence" value="ECO:0007669"/>
    <property type="project" value="InterPro"/>
</dbReference>
<name>A0AA36MUV6_9DINO</name>
<dbReference type="FunFam" id="3.40.850.10:FF:000082">
    <property type="entry name" value="OSM3-like kinesin"/>
    <property type="match status" value="1"/>
</dbReference>
<dbReference type="GO" id="GO:0005875">
    <property type="term" value="C:microtubule associated complex"/>
    <property type="evidence" value="ECO:0007669"/>
    <property type="project" value="TreeGrafter"/>
</dbReference>
<evidence type="ECO:0000313" key="7">
    <source>
        <dbReference type="Proteomes" id="UP001178507"/>
    </source>
</evidence>
<evidence type="ECO:0000256" key="2">
    <source>
        <dbReference type="ARBA" id="ARBA00022840"/>
    </source>
</evidence>
<evidence type="ECO:0000259" key="5">
    <source>
        <dbReference type="PROSITE" id="PS50067"/>
    </source>
</evidence>
<dbReference type="PROSITE" id="PS00411">
    <property type="entry name" value="KINESIN_MOTOR_1"/>
    <property type="match status" value="1"/>
</dbReference>
<dbReference type="AlphaFoldDB" id="A0AA36MUV6"/>
<dbReference type="GO" id="GO:0005874">
    <property type="term" value="C:microtubule"/>
    <property type="evidence" value="ECO:0007669"/>
    <property type="project" value="UniProtKB-KW"/>
</dbReference>
<dbReference type="GO" id="GO:0007018">
    <property type="term" value="P:microtubule-based movement"/>
    <property type="evidence" value="ECO:0007669"/>
    <property type="project" value="InterPro"/>
</dbReference>
<dbReference type="InterPro" id="IPR019821">
    <property type="entry name" value="Kinesin_motor_CS"/>
</dbReference>
<dbReference type="GO" id="GO:0005524">
    <property type="term" value="F:ATP binding"/>
    <property type="evidence" value="ECO:0007669"/>
    <property type="project" value="UniProtKB-UniRule"/>
</dbReference>
<dbReference type="EMBL" id="CAUJNA010000785">
    <property type="protein sequence ID" value="CAJ1381179.1"/>
    <property type="molecule type" value="Genomic_DNA"/>
</dbReference>
<dbReference type="Gene3D" id="3.40.850.10">
    <property type="entry name" value="Kinesin motor domain"/>
    <property type="match status" value="1"/>
</dbReference>
<dbReference type="CDD" id="cd00106">
    <property type="entry name" value="KISc"/>
    <property type="match status" value="1"/>
</dbReference>
<keyword evidence="4" id="KW-0493">Microtubule</keyword>
<keyword evidence="2 3" id="KW-0067">ATP-binding</keyword>
<feature type="binding site" evidence="3">
    <location>
        <begin position="163"/>
        <end position="170"/>
    </location>
    <ligand>
        <name>ATP</name>
        <dbReference type="ChEBI" id="CHEBI:30616"/>
    </ligand>
</feature>
<dbReference type="InterPro" id="IPR001752">
    <property type="entry name" value="Kinesin_motor_dom"/>
</dbReference>
<accession>A0AA36MUV6</accession>
<sequence length="523" mass="56893">MGCGCAKATAVQPEHQAANTRTVHVGSAFKGRPSLAELRKLNEPGPDEQYGAEKKAFGSDQVSGRGLRSGASCLQVLEKRSVLVAVRARPPNEREKAAASAECLSFEAETGIVLHRDEDRDHRFAFDCIMRQTTGQREVYDRTARPLLHKVLEGYNGCLFAYGQTGSGKTFTMQGAAGEEGIIPTLCTELFREIQEAAEQRHITVVCSVLEIYNEKVKDLAADAAGEDLAIREDGSQGGRGIHVEGLKEIQVRSCEEVLDCITKAQLKRSVGKTNMNEHSSRSHSVVTLRIGACDCDDVDAATLTVSKLHLIDLAGSERQKTTGASGDRLKEGAQINLSLSALGNVINALTEKSGGGRHVPYRDSKLTRLLQDSLGGNSYTAIICNISPAKINAEETLSSLRFAERAKKIENKAVVNRDPKGERILELMQENKALRAKVARLEAHVDRSLALTALRSQNWESPHARALGRELESKLNGDLFPSVRFAEVDCARDKVLCNQEHATRSGVNGRRASAYMLPSPSP</sequence>
<evidence type="ECO:0000256" key="3">
    <source>
        <dbReference type="PROSITE-ProRule" id="PRU00283"/>
    </source>
</evidence>
<keyword evidence="1 3" id="KW-0547">Nucleotide-binding</keyword>
<dbReference type="Proteomes" id="UP001178507">
    <property type="component" value="Unassembled WGS sequence"/>
</dbReference>
<dbReference type="InterPro" id="IPR027640">
    <property type="entry name" value="Kinesin-like_fam"/>
</dbReference>
<evidence type="ECO:0000256" key="1">
    <source>
        <dbReference type="ARBA" id="ARBA00022741"/>
    </source>
</evidence>